<dbReference type="PANTHER" id="PTHR32347">
    <property type="entry name" value="EFFLUX SYSTEM COMPONENT YKNX-RELATED"/>
    <property type="match status" value="1"/>
</dbReference>
<evidence type="ECO:0000259" key="4">
    <source>
        <dbReference type="Pfam" id="PF25954"/>
    </source>
</evidence>
<dbReference type="Pfam" id="PF25954">
    <property type="entry name" value="Beta-barrel_RND_2"/>
    <property type="match status" value="1"/>
</dbReference>
<organism evidence="5 6">
    <name type="scientific">Candidatus Promineifilum breve</name>
    <dbReference type="NCBI Taxonomy" id="1806508"/>
    <lineage>
        <taxon>Bacteria</taxon>
        <taxon>Bacillati</taxon>
        <taxon>Chloroflexota</taxon>
        <taxon>Ardenticatenia</taxon>
        <taxon>Candidatus Promineifilales</taxon>
        <taxon>Candidatus Promineifilaceae</taxon>
        <taxon>Candidatus Promineifilum</taxon>
    </lineage>
</organism>
<evidence type="ECO:0000256" key="1">
    <source>
        <dbReference type="ARBA" id="ARBA00004196"/>
    </source>
</evidence>
<dbReference type="Proteomes" id="UP000215027">
    <property type="component" value="Chromosome I"/>
</dbReference>
<keyword evidence="6" id="KW-1185">Reference proteome</keyword>
<comment type="subcellular location">
    <subcellularLocation>
        <location evidence="1">Cell envelope</location>
    </subcellularLocation>
</comment>
<proteinExistence type="predicted"/>
<dbReference type="KEGG" id="pbf:CFX0092_A1685"/>
<dbReference type="InterPro" id="IPR050465">
    <property type="entry name" value="UPF0194_transport"/>
</dbReference>
<dbReference type="AlphaFoldDB" id="A0A170PG51"/>
<evidence type="ECO:0000313" key="6">
    <source>
        <dbReference type="Proteomes" id="UP000215027"/>
    </source>
</evidence>
<keyword evidence="2 3" id="KW-0175">Coiled coil</keyword>
<dbReference type="PRINTS" id="PR01490">
    <property type="entry name" value="RTXTOXIND"/>
</dbReference>
<reference evidence="5" key="1">
    <citation type="submission" date="2016-01" db="EMBL/GenBank/DDBJ databases">
        <authorList>
            <person name="Mcilroy J.S."/>
            <person name="Karst M S."/>
            <person name="Albertsen M."/>
        </authorList>
    </citation>
    <scope>NUCLEOTIDE SEQUENCE</scope>
    <source>
        <strain evidence="5">Cfx-K</strain>
    </source>
</reference>
<dbReference type="OrthoDB" id="9806939at2"/>
<dbReference type="EMBL" id="LN890655">
    <property type="protein sequence ID" value="CUS03563.2"/>
    <property type="molecule type" value="Genomic_DNA"/>
</dbReference>
<dbReference type="InterPro" id="IPR011053">
    <property type="entry name" value="Single_hybrid_motif"/>
</dbReference>
<feature type="domain" description="CusB-like beta-barrel" evidence="4">
    <location>
        <begin position="393"/>
        <end position="465"/>
    </location>
</feature>
<dbReference type="InterPro" id="IPR058792">
    <property type="entry name" value="Beta-barrel_RND_2"/>
</dbReference>
<dbReference type="GO" id="GO:0030313">
    <property type="term" value="C:cell envelope"/>
    <property type="evidence" value="ECO:0007669"/>
    <property type="project" value="UniProtKB-SubCell"/>
</dbReference>
<protein>
    <submittedName>
        <fullName evidence="5">Efflux transporter, RND family, MFP subunit</fullName>
    </submittedName>
</protein>
<evidence type="ECO:0000313" key="5">
    <source>
        <dbReference type="EMBL" id="CUS03563.2"/>
    </source>
</evidence>
<dbReference type="Gene3D" id="2.40.30.170">
    <property type="match status" value="1"/>
</dbReference>
<evidence type="ECO:0000256" key="3">
    <source>
        <dbReference type="SAM" id="Coils"/>
    </source>
</evidence>
<dbReference type="Gene3D" id="2.40.420.20">
    <property type="match status" value="1"/>
</dbReference>
<dbReference type="PANTHER" id="PTHR32347:SF23">
    <property type="entry name" value="BLL5650 PROTEIN"/>
    <property type="match status" value="1"/>
</dbReference>
<dbReference type="SUPFAM" id="SSF51230">
    <property type="entry name" value="Single hybrid motif"/>
    <property type="match status" value="1"/>
</dbReference>
<dbReference type="RefSeq" id="WP_095043031.1">
    <property type="nucleotide sequence ID" value="NZ_LN890655.1"/>
</dbReference>
<evidence type="ECO:0000256" key="2">
    <source>
        <dbReference type="ARBA" id="ARBA00023054"/>
    </source>
</evidence>
<dbReference type="Gene3D" id="2.40.50.100">
    <property type="match status" value="1"/>
</dbReference>
<gene>
    <name evidence="5" type="ORF">CFX0092_A1685</name>
</gene>
<accession>A0A170PG51</accession>
<sequence length="545" mass="55348">MKALWQRRKKWIIAGGVLLALALGLFLLPRFINQPAAIEAATVDAAAARAEVTVGDLVSEASAGGEIVAGRAAALALMTGGTIAEIPVEVGDAVRAGDVLLRLETAELERAVGQAEQARIAQEAALATLTAAPTAAQLASAEAAVRSAQVQLDDLLDGPSAAELAAAEADLRAAQADLGAASARLNSATAPADANALRAAQIALDTAQAAATSAAERHSTILVTEPNQFLDAETLATMEEQARAAAQQANADLAAAQQAYDDLANGQPSSVAASQASVASAAAQRDAAQAQFDLLQAGPSATDVAAARSSLAQAERQLEQLVSGPDEATRVSSEVAVEQARLREQWAARNLAEATLLAPFDGVITAVNARPGETAAGVVVEMIDPASLELLLHVDEVDIAQVSPGQAAVVTLETWPDAALPAEVLAIVPQPVTGSELVVYEVRLGLGETELALRAGMTADATLTTGELAGALLLPSEAIEVDRASGVYSVRRVTAGADGAETAEVVEVTVGRRSGGFTQITGGLEAGDVVLIGDSLPVESFIPGP</sequence>
<feature type="coiled-coil region" evidence="3">
    <location>
        <begin position="239"/>
        <end position="266"/>
    </location>
</feature>
<name>A0A170PG51_9CHLR</name>